<comment type="caution">
    <text evidence="1">The sequence shown here is derived from an EMBL/GenBank/DDBJ whole genome shotgun (WGS) entry which is preliminary data.</text>
</comment>
<protein>
    <submittedName>
        <fullName evidence="1">Uncharacterized protein</fullName>
    </submittedName>
</protein>
<organism evidence="1 2">
    <name type="scientific">Dreissena polymorpha</name>
    <name type="common">Zebra mussel</name>
    <name type="synonym">Mytilus polymorpha</name>
    <dbReference type="NCBI Taxonomy" id="45954"/>
    <lineage>
        <taxon>Eukaryota</taxon>
        <taxon>Metazoa</taxon>
        <taxon>Spiralia</taxon>
        <taxon>Lophotrochozoa</taxon>
        <taxon>Mollusca</taxon>
        <taxon>Bivalvia</taxon>
        <taxon>Autobranchia</taxon>
        <taxon>Heteroconchia</taxon>
        <taxon>Euheterodonta</taxon>
        <taxon>Imparidentia</taxon>
        <taxon>Neoheterodontei</taxon>
        <taxon>Myida</taxon>
        <taxon>Dreissenoidea</taxon>
        <taxon>Dreissenidae</taxon>
        <taxon>Dreissena</taxon>
    </lineage>
</organism>
<accession>A0A9D4RY05</accession>
<evidence type="ECO:0000313" key="1">
    <source>
        <dbReference type="EMBL" id="KAH3883078.1"/>
    </source>
</evidence>
<dbReference type="AlphaFoldDB" id="A0A9D4RY05"/>
<name>A0A9D4RY05_DREPO</name>
<dbReference type="EMBL" id="JAIWYP010000001">
    <property type="protein sequence ID" value="KAH3883078.1"/>
    <property type="molecule type" value="Genomic_DNA"/>
</dbReference>
<evidence type="ECO:0000313" key="2">
    <source>
        <dbReference type="Proteomes" id="UP000828390"/>
    </source>
</evidence>
<reference evidence="1" key="1">
    <citation type="journal article" date="2019" name="bioRxiv">
        <title>The Genome of the Zebra Mussel, Dreissena polymorpha: A Resource for Invasive Species Research.</title>
        <authorList>
            <person name="McCartney M.A."/>
            <person name="Auch B."/>
            <person name="Kono T."/>
            <person name="Mallez S."/>
            <person name="Zhang Y."/>
            <person name="Obille A."/>
            <person name="Becker A."/>
            <person name="Abrahante J.E."/>
            <person name="Garbe J."/>
            <person name="Badalamenti J.P."/>
            <person name="Herman A."/>
            <person name="Mangelson H."/>
            <person name="Liachko I."/>
            <person name="Sullivan S."/>
            <person name="Sone E.D."/>
            <person name="Koren S."/>
            <person name="Silverstein K.A.T."/>
            <person name="Beckman K.B."/>
            <person name="Gohl D.M."/>
        </authorList>
    </citation>
    <scope>NUCLEOTIDE SEQUENCE</scope>
    <source>
        <strain evidence="1">Duluth1</strain>
        <tissue evidence="1">Whole animal</tissue>
    </source>
</reference>
<sequence>MGSIPPNRRVQRSAARFITSNYSSRQTDCITDMLHAFSPNWERVRYPCHLDFFAL</sequence>
<keyword evidence="2" id="KW-1185">Reference proteome</keyword>
<dbReference type="Proteomes" id="UP000828390">
    <property type="component" value="Unassembled WGS sequence"/>
</dbReference>
<proteinExistence type="predicted"/>
<gene>
    <name evidence="1" type="ORF">DPMN_007026</name>
</gene>
<reference evidence="1" key="2">
    <citation type="submission" date="2020-11" db="EMBL/GenBank/DDBJ databases">
        <authorList>
            <person name="McCartney M.A."/>
            <person name="Auch B."/>
            <person name="Kono T."/>
            <person name="Mallez S."/>
            <person name="Becker A."/>
            <person name="Gohl D.M."/>
            <person name="Silverstein K.A.T."/>
            <person name="Koren S."/>
            <person name="Bechman K.B."/>
            <person name="Herman A."/>
            <person name="Abrahante J.E."/>
            <person name="Garbe J."/>
        </authorList>
    </citation>
    <scope>NUCLEOTIDE SEQUENCE</scope>
    <source>
        <strain evidence="1">Duluth1</strain>
        <tissue evidence="1">Whole animal</tissue>
    </source>
</reference>